<dbReference type="InterPro" id="IPR011032">
    <property type="entry name" value="GroES-like_sf"/>
</dbReference>
<dbReference type="STRING" id="1073089.A0A1L9RFE7"/>
<proteinExistence type="inferred from homology"/>
<evidence type="ECO:0000256" key="2">
    <source>
        <dbReference type="ARBA" id="ARBA00008072"/>
    </source>
</evidence>
<dbReference type="GO" id="GO:0005737">
    <property type="term" value="C:cytoplasm"/>
    <property type="evidence" value="ECO:0007669"/>
    <property type="project" value="TreeGrafter"/>
</dbReference>
<evidence type="ECO:0000256" key="3">
    <source>
        <dbReference type="ARBA" id="ARBA00022723"/>
    </source>
</evidence>
<dbReference type="Gene3D" id="3.90.180.10">
    <property type="entry name" value="Medium-chain alcohol dehydrogenases, catalytic domain"/>
    <property type="match status" value="1"/>
</dbReference>
<keyword evidence="8" id="KW-1185">Reference proteome</keyword>
<comment type="cofactor">
    <cofactor evidence="1">
        <name>Zn(2+)</name>
        <dbReference type="ChEBI" id="CHEBI:29105"/>
    </cofactor>
</comment>
<reference evidence="8" key="1">
    <citation type="journal article" date="2017" name="Genome Biol.">
        <title>Comparative genomics reveals high biological diversity and specific adaptations in the industrially and medically important fungal genus Aspergillus.</title>
        <authorList>
            <person name="de Vries R.P."/>
            <person name="Riley R."/>
            <person name="Wiebenga A."/>
            <person name="Aguilar-Osorio G."/>
            <person name="Amillis S."/>
            <person name="Uchima C.A."/>
            <person name="Anderluh G."/>
            <person name="Asadollahi M."/>
            <person name="Askin M."/>
            <person name="Barry K."/>
            <person name="Battaglia E."/>
            <person name="Bayram O."/>
            <person name="Benocci T."/>
            <person name="Braus-Stromeyer S.A."/>
            <person name="Caldana C."/>
            <person name="Canovas D."/>
            <person name="Cerqueira G.C."/>
            <person name="Chen F."/>
            <person name="Chen W."/>
            <person name="Choi C."/>
            <person name="Clum A."/>
            <person name="Dos Santos R.A."/>
            <person name="Damasio A.R."/>
            <person name="Diallinas G."/>
            <person name="Emri T."/>
            <person name="Fekete E."/>
            <person name="Flipphi M."/>
            <person name="Freyberg S."/>
            <person name="Gallo A."/>
            <person name="Gournas C."/>
            <person name="Habgood R."/>
            <person name="Hainaut M."/>
            <person name="Harispe M.L."/>
            <person name="Henrissat B."/>
            <person name="Hilden K.S."/>
            <person name="Hope R."/>
            <person name="Hossain A."/>
            <person name="Karabika E."/>
            <person name="Karaffa L."/>
            <person name="Karanyi Z."/>
            <person name="Krasevec N."/>
            <person name="Kuo A."/>
            <person name="Kusch H."/>
            <person name="LaButti K."/>
            <person name="Lagendijk E.L."/>
            <person name="Lapidus A."/>
            <person name="Levasseur A."/>
            <person name="Lindquist E."/>
            <person name="Lipzen A."/>
            <person name="Logrieco A.F."/>
            <person name="MacCabe A."/>
            <person name="Maekelae M.R."/>
            <person name="Malavazi I."/>
            <person name="Melin P."/>
            <person name="Meyer V."/>
            <person name="Mielnichuk N."/>
            <person name="Miskei M."/>
            <person name="Molnar A.P."/>
            <person name="Mule G."/>
            <person name="Ngan C.Y."/>
            <person name="Orejas M."/>
            <person name="Orosz E."/>
            <person name="Ouedraogo J.P."/>
            <person name="Overkamp K.M."/>
            <person name="Park H.-S."/>
            <person name="Perrone G."/>
            <person name="Piumi F."/>
            <person name="Punt P.J."/>
            <person name="Ram A.F."/>
            <person name="Ramon A."/>
            <person name="Rauscher S."/>
            <person name="Record E."/>
            <person name="Riano-Pachon D.M."/>
            <person name="Robert V."/>
            <person name="Roehrig J."/>
            <person name="Ruller R."/>
            <person name="Salamov A."/>
            <person name="Salih N.S."/>
            <person name="Samson R.A."/>
            <person name="Sandor E."/>
            <person name="Sanguinetti M."/>
            <person name="Schuetze T."/>
            <person name="Sepcic K."/>
            <person name="Shelest E."/>
            <person name="Sherlock G."/>
            <person name="Sophianopoulou V."/>
            <person name="Squina F.M."/>
            <person name="Sun H."/>
            <person name="Susca A."/>
            <person name="Todd R.B."/>
            <person name="Tsang A."/>
            <person name="Unkles S.E."/>
            <person name="van de Wiele N."/>
            <person name="van Rossen-Uffink D."/>
            <person name="Oliveira J.V."/>
            <person name="Vesth T.C."/>
            <person name="Visser J."/>
            <person name="Yu J.-H."/>
            <person name="Zhou M."/>
            <person name="Andersen M.R."/>
            <person name="Archer D.B."/>
            <person name="Baker S.E."/>
            <person name="Benoit I."/>
            <person name="Brakhage A.A."/>
            <person name="Braus G.H."/>
            <person name="Fischer R."/>
            <person name="Frisvad J.C."/>
            <person name="Goldman G.H."/>
            <person name="Houbraken J."/>
            <person name="Oakley B."/>
            <person name="Pocsi I."/>
            <person name="Scazzocchio C."/>
            <person name="Seiboth B."/>
            <person name="vanKuyk P.A."/>
            <person name="Wortman J."/>
            <person name="Dyer P.S."/>
            <person name="Grigoriev I.V."/>
        </authorList>
    </citation>
    <scope>NUCLEOTIDE SEQUENCE [LARGE SCALE GENOMIC DNA]</scope>
    <source>
        <strain evidence="8">DTO 134E9</strain>
    </source>
</reference>
<organism evidence="7 8">
    <name type="scientific">Aspergillus wentii DTO 134E9</name>
    <dbReference type="NCBI Taxonomy" id="1073089"/>
    <lineage>
        <taxon>Eukaryota</taxon>
        <taxon>Fungi</taxon>
        <taxon>Dikarya</taxon>
        <taxon>Ascomycota</taxon>
        <taxon>Pezizomycotina</taxon>
        <taxon>Eurotiomycetes</taxon>
        <taxon>Eurotiomycetidae</taxon>
        <taxon>Eurotiales</taxon>
        <taxon>Aspergillaceae</taxon>
        <taxon>Aspergillus</taxon>
        <taxon>Aspergillus subgen. Cremei</taxon>
    </lineage>
</organism>
<dbReference type="SUPFAM" id="SSF51735">
    <property type="entry name" value="NAD(P)-binding Rossmann-fold domains"/>
    <property type="match status" value="1"/>
</dbReference>
<dbReference type="InterPro" id="IPR013154">
    <property type="entry name" value="ADH-like_N"/>
</dbReference>
<dbReference type="Pfam" id="PF00107">
    <property type="entry name" value="ADH_zinc_N"/>
    <property type="match status" value="1"/>
</dbReference>
<dbReference type="PANTHER" id="PTHR42940:SF8">
    <property type="entry name" value="VACUOLAR PROTEIN SORTING-ASSOCIATED PROTEIN 11"/>
    <property type="match status" value="1"/>
</dbReference>
<keyword evidence="4" id="KW-0862">Zinc</keyword>
<dbReference type="Gene3D" id="3.40.50.720">
    <property type="entry name" value="NAD(P)-binding Rossmann-like Domain"/>
    <property type="match status" value="1"/>
</dbReference>
<evidence type="ECO:0000313" key="7">
    <source>
        <dbReference type="EMBL" id="OJJ33659.1"/>
    </source>
</evidence>
<dbReference type="EMBL" id="KV878213">
    <property type="protein sequence ID" value="OJJ33659.1"/>
    <property type="molecule type" value="Genomic_DNA"/>
</dbReference>
<evidence type="ECO:0000313" key="8">
    <source>
        <dbReference type="Proteomes" id="UP000184383"/>
    </source>
</evidence>
<accession>A0A1L9RFE7</accession>
<feature type="domain" description="Enoyl reductase (ER)" evidence="6">
    <location>
        <begin position="2"/>
        <end position="348"/>
    </location>
</feature>
<dbReference type="AlphaFoldDB" id="A0A1L9RFE7"/>
<keyword evidence="3" id="KW-0479">Metal-binding</keyword>
<dbReference type="GO" id="GO:0004022">
    <property type="term" value="F:alcohol dehydrogenase (NAD+) activity"/>
    <property type="evidence" value="ECO:0007669"/>
    <property type="project" value="TreeGrafter"/>
</dbReference>
<gene>
    <name evidence="7" type="ORF">ASPWEDRAFT_135102</name>
</gene>
<dbReference type="Proteomes" id="UP000184383">
    <property type="component" value="Unassembled WGS sequence"/>
</dbReference>
<dbReference type="PANTHER" id="PTHR42940">
    <property type="entry name" value="ALCOHOL DEHYDROGENASE 1-RELATED"/>
    <property type="match status" value="1"/>
</dbReference>
<protein>
    <recommendedName>
        <fullName evidence="6">Enoyl reductase (ER) domain-containing protein</fullName>
    </recommendedName>
</protein>
<dbReference type="InterPro" id="IPR036291">
    <property type="entry name" value="NAD(P)-bd_dom_sf"/>
</dbReference>
<dbReference type="SMART" id="SM00829">
    <property type="entry name" value="PKS_ER"/>
    <property type="match status" value="1"/>
</dbReference>
<evidence type="ECO:0000256" key="5">
    <source>
        <dbReference type="ARBA" id="ARBA00023002"/>
    </source>
</evidence>
<sequence>MQAAQLVEFNKPYILTTVDIPQIRPNELLVKIHAAGFCHSDLQVFQGEINGPLPMIPSHEPVGIVAKVGEEASTKWRIGDRVGVLNFKNACSSCPGCSSTLRRYGKLDARFCEKRETGGFKHDGAFAEYMVADSATTVALPDSISFEQGAPLLCAGATVWGALNKAIPYLQHHDTIGIVGIGGLGQLGIQFAKALGYRTVAIDNRAESLDLTKDLPDHLKPDATINSSQPDATDQITSFTNGEGLAGIIICTDSIPANTWSIELLRVGGIAVLLGLPPDKWQFDSHTILFRELTLRGNYVASRDETEAMMRLVEEQGIRSQLTVVSPGDIPSLPDVYKKRAFRGRLVVKYD</sequence>
<dbReference type="GeneID" id="63745181"/>
<dbReference type="VEuPathDB" id="FungiDB:ASPWEDRAFT_135102"/>
<dbReference type="InterPro" id="IPR013149">
    <property type="entry name" value="ADH-like_C"/>
</dbReference>
<dbReference type="GO" id="GO:0046872">
    <property type="term" value="F:metal ion binding"/>
    <property type="evidence" value="ECO:0007669"/>
    <property type="project" value="UniProtKB-KW"/>
</dbReference>
<dbReference type="SUPFAM" id="SSF50129">
    <property type="entry name" value="GroES-like"/>
    <property type="match status" value="1"/>
</dbReference>
<dbReference type="OrthoDB" id="256333at2759"/>
<comment type="similarity">
    <text evidence="2">Belongs to the zinc-containing alcohol dehydrogenase family.</text>
</comment>
<evidence type="ECO:0000256" key="4">
    <source>
        <dbReference type="ARBA" id="ARBA00022833"/>
    </source>
</evidence>
<name>A0A1L9RFE7_ASPWE</name>
<dbReference type="InterPro" id="IPR020843">
    <property type="entry name" value="ER"/>
</dbReference>
<evidence type="ECO:0000259" key="6">
    <source>
        <dbReference type="SMART" id="SM00829"/>
    </source>
</evidence>
<keyword evidence="5" id="KW-0560">Oxidoreductase</keyword>
<dbReference type="RefSeq" id="XP_040687335.1">
    <property type="nucleotide sequence ID" value="XM_040829333.1"/>
</dbReference>
<evidence type="ECO:0000256" key="1">
    <source>
        <dbReference type="ARBA" id="ARBA00001947"/>
    </source>
</evidence>
<dbReference type="Pfam" id="PF08240">
    <property type="entry name" value="ADH_N"/>
    <property type="match status" value="1"/>
</dbReference>